<keyword evidence="6" id="KW-1185">Reference proteome</keyword>
<dbReference type="GO" id="GO:0032259">
    <property type="term" value="P:methylation"/>
    <property type="evidence" value="ECO:0007669"/>
    <property type="project" value="UniProtKB-KW"/>
</dbReference>
<evidence type="ECO:0000313" key="5">
    <source>
        <dbReference type="EMBL" id="KAJ5513817.1"/>
    </source>
</evidence>
<reference evidence="5" key="2">
    <citation type="journal article" date="2023" name="IMA Fungus">
        <title>Comparative genomic study of the Penicillium genus elucidates a diverse pangenome and 15 lateral gene transfer events.</title>
        <authorList>
            <person name="Petersen C."/>
            <person name="Sorensen T."/>
            <person name="Nielsen M.R."/>
            <person name="Sondergaard T.E."/>
            <person name="Sorensen J.L."/>
            <person name="Fitzpatrick D.A."/>
            <person name="Frisvad J.C."/>
            <person name="Nielsen K.L."/>
        </authorList>
    </citation>
    <scope>NUCLEOTIDE SEQUENCE</scope>
    <source>
        <strain evidence="5">IBT 29495</strain>
    </source>
</reference>
<evidence type="ECO:0000256" key="2">
    <source>
        <dbReference type="ARBA" id="ARBA00022679"/>
    </source>
</evidence>
<name>A0A9W9Y0Y2_9EURO</name>
<evidence type="ECO:0000256" key="3">
    <source>
        <dbReference type="ARBA" id="ARBA00022691"/>
    </source>
</evidence>
<dbReference type="PANTHER" id="PTHR43464">
    <property type="entry name" value="METHYLTRANSFERASE"/>
    <property type="match status" value="1"/>
</dbReference>
<sequence length="290" mass="32588">MPVKSQNIYDTPEFFLAYRNLPRSQHGLPDAPEWPVLEEMILDPKSSPTGPSESPLKGSHILDLGCGYGWFIRCAREKGACYVKGIDISQNMINRAKQFEAELSRQTRNGVVPTATATEVTLEIHDLETISLSHRPEQGLYDLVYSSLAFHYIEDIVRLFREIHGCLKKGSAHGRRSRLIFSVEHPIGTALVNLGPGFMVIQDAGEDRIVWPLNSYSSEGLRLSSWLGTDGVRKYHCTVETYVTALLENGFVLTGLKDWCPSKEDVAGQREWRGEGHRPCFLLISAEVRE</sequence>
<proteinExistence type="predicted"/>
<dbReference type="OrthoDB" id="66144at2759"/>
<evidence type="ECO:0000259" key="4">
    <source>
        <dbReference type="Pfam" id="PF08241"/>
    </source>
</evidence>
<dbReference type="Pfam" id="PF08241">
    <property type="entry name" value="Methyltransf_11"/>
    <property type="match status" value="1"/>
</dbReference>
<dbReference type="Proteomes" id="UP001149954">
    <property type="component" value="Unassembled WGS sequence"/>
</dbReference>
<dbReference type="Gene3D" id="3.40.50.150">
    <property type="entry name" value="Vaccinia Virus protein VP39"/>
    <property type="match status" value="1"/>
</dbReference>
<keyword evidence="1" id="KW-0489">Methyltransferase</keyword>
<protein>
    <recommendedName>
        <fullName evidence="4">Methyltransferase type 11 domain-containing protein</fullName>
    </recommendedName>
</protein>
<accession>A0A9W9Y0Y2</accession>
<keyword evidence="2" id="KW-0808">Transferase</keyword>
<feature type="domain" description="Methyltransferase type 11" evidence="4">
    <location>
        <begin position="62"/>
        <end position="171"/>
    </location>
</feature>
<dbReference type="InterPro" id="IPR029063">
    <property type="entry name" value="SAM-dependent_MTases_sf"/>
</dbReference>
<gene>
    <name evidence="5" type="ORF">N7463_003369</name>
</gene>
<dbReference type="CDD" id="cd02440">
    <property type="entry name" value="AdoMet_MTases"/>
    <property type="match status" value="1"/>
</dbReference>
<keyword evidence="3" id="KW-0949">S-adenosyl-L-methionine</keyword>
<dbReference type="InterPro" id="IPR013216">
    <property type="entry name" value="Methyltransf_11"/>
</dbReference>
<dbReference type="GO" id="GO:0008757">
    <property type="term" value="F:S-adenosylmethionine-dependent methyltransferase activity"/>
    <property type="evidence" value="ECO:0007669"/>
    <property type="project" value="InterPro"/>
</dbReference>
<dbReference type="AlphaFoldDB" id="A0A9W9Y0Y2"/>
<organism evidence="5 6">
    <name type="scientific">Penicillium fimorum</name>
    <dbReference type="NCBI Taxonomy" id="1882269"/>
    <lineage>
        <taxon>Eukaryota</taxon>
        <taxon>Fungi</taxon>
        <taxon>Dikarya</taxon>
        <taxon>Ascomycota</taxon>
        <taxon>Pezizomycotina</taxon>
        <taxon>Eurotiomycetes</taxon>
        <taxon>Eurotiomycetidae</taxon>
        <taxon>Eurotiales</taxon>
        <taxon>Aspergillaceae</taxon>
        <taxon>Penicillium</taxon>
    </lineage>
</organism>
<dbReference type="PANTHER" id="PTHR43464:SF19">
    <property type="entry name" value="UBIQUINONE BIOSYNTHESIS O-METHYLTRANSFERASE, MITOCHONDRIAL"/>
    <property type="match status" value="1"/>
</dbReference>
<dbReference type="EMBL" id="JAPWDS010000002">
    <property type="protein sequence ID" value="KAJ5513817.1"/>
    <property type="molecule type" value="Genomic_DNA"/>
</dbReference>
<reference evidence="5" key="1">
    <citation type="submission" date="2022-12" db="EMBL/GenBank/DDBJ databases">
        <authorList>
            <person name="Petersen C."/>
        </authorList>
    </citation>
    <scope>NUCLEOTIDE SEQUENCE</scope>
    <source>
        <strain evidence="5">IBT 29495</strain>
    </source>
</reference>
<comment type="caution">
    <text evidence="5">The sequence shown here is derived from an EMBL/GenBank/DDBJ whole genome shotgun (WGS) entry which is preliminary data.</text>
</comment>
<evidence type="ECO:0000313" key="6">
    <source>
        <dbReference type="Proteomes" id="UP001149954"/>
    </source>
</evidence>
<evidence type="ECO:0000256" key="1">
    <source>
        <dbReference type="ARBA" id="ARBA00022603"/>
    </source>
</evidence>
<dbReference type="SUPFAM" id="SSF53335">
    <property type="entry name" value="S-adenosyl-L-methionine-dependent methyltransferases"/>
    <property type="match status" value="1"/>
</dbReference>